<dbReference type="GO" id="GO:0006166">
    <property type="term" value="P:purine ribonucleoside salvage"/>
    <property type="evidence" value="ECO:0007669"/>
    <property type="project" value="TreeGrafter"/>
</dbReference>
<evidence type="ECO:0000256" key="6">
    <source>
        <dbReference type="ARBA" id="ARBA00023235"/>
    </source>
</evidence>
<comment type="similarity">
    <text evidence="2 7">Belongs to the phosphohexose mutase family.</text>
</comment>
<dbReference type="Proteomes" id="UP000000788">
    <property type="component" value="Chromosome"/>
</dbReference>
<dbReference type="InterPro" id="IPR005846">
    <property type="entry name" value="A-D-PHexomutase_a/b/a-III"/>
</dbReference>
<dbReference type="Pfam" id="PF02880">
    <property type="entry name" value="PGM_PMM_III"/>
    <property type="match status" value="1"/>
</dbReference>
<gene>
    <name evidence="11" type="ordered locus">P9211_03051</name>
</gene>
<dbReference type="GO" id="GO:0005975">
    <property type="term" value="P:carbohydrate metabolic process"/>
    <property type="evidence" value="ECO:0007669"/>
    <property type="project" value="InterPro"/>
</dbReference>
<dbReference type="KEGG" id="pmj:P9211_03051"/>
<evidence type="ECO:0000313" key="12">
    <source>
        <dbReference type="Proteomes" id="UP000000788"/>
    </source>
</evidence>
<evidence type="ECO:0000256" key="2">
    <source>
        <dbReference type="ARBA" id="ARBA00010231"/>
    </source>
</evidence>
<accession>A9BDS6</accession>
<evidence type="ECO:0000259" key="8">
    <source>
        <dbReference type="Pfam" id="PF02878"/>
    </source>
</evidence>
<keyword evidence="12" id="KW-1185">Reference proteome</keyword>
<dbReference type="STRING" id="93059.P9211_03051"/>
<dbReference type="AlphaFoldDB" id="A9BDS6"/>
<sequence>MFKNSLKLQSDPIRFGTDGWRGVLGVDITLERLLSVATAATQELAYRAPKGLSNKVIIGYDQRFLAPEFAAAISCAVRGCELEPLISETPVTTPACSWAVVQHQAIGALVITASHNPPEWLGLKIKGPSGCSVDSDFTQAVEHRLLAGGITMPINGITESFNCREQHIAGLKRKFDIEKIANGLKAMGLKVIIDYMHGSAAGCIAELFGDGSQEFLQEIRVNRDPLFGGNPPEPLSQYLGQLISSVKASSAAGTQSLGLVFDGDGDRIAAIDEQGRFCSNQLLVPLFIDHLVGVKNLPGCVIKTVSGSDLIALVAEKLGREVIEVPVGFKFIASEMFNRDVLLGGEESGGIGFGSHIPERDALYAALVLLEAVTSIKMPLGERVNTLHDCFGKSYYDRIDLRLEDNNCRVRLEELLRNSPPNSISDEIVQEVIMIDGYKLKLGECHWLMFRFSGTEPLLRIYCEAPTPIQVEKNLAWARQFAVEI</sequence>
<comment type="cofactor">
    <cofactor evidence="1">
        <name>Mg(2+)</name>
        <dbReference type="ChEBI" id="CHEBI:18420"/>
    </cofactor>
</comment>
<dbReference type="InterPro" id="IPR005845">
    <property type="entry name" value="A-D-PHexomutase_a/b/a-II"/>
</dbReference>
<keyword evidence="3" id="KW-0597">Phosphoprotein</keyword>
<evidence type="ECO:0000256" key="4">
    <source>
        <dbReference type="ARBA" id="ARBA00022723"/>
    </source>
</evidence>
<evidence type="ECO:0000259" key="10">
    <source>
        <dbReference type="Pfam" id="PF02880"/>
    </source>
</evidence>
<proteinExistence type="inferred from homology"/>
<evidence type="ECO:0000313" key="11">
    <source>
        <dbReference type="EMBL" id="ABX08236.1"/>
    </source>
</evidence>
<evidence type="ECO:0000256" key="3">
    <source>
        <dbReference type="ARBA" id="ARBA00022553"/>
    </source>
</evidence>
<evidence type="ECO:0000256" key="5">
    <source>
        <dbReference type="ARBA" id="ARBA00022842"/>
    </source>
</evidence>
<keyword evidence="5 7" id="KW-0460">Magnesium</keyword>
<dbReference type="EMBL" id="CP000878">
    <property type="protein sequence ID" value="ABX08236.1"/>
    <property type="molecule type" value="Genomic_DNA"/>
</dbReference>
<dbReference type="InterPro" id="IPR016055">
    <property type="entry name" value="A-D-PHexomutase_a/b/a-I/II/III"/>
</dbReference>
<name>A9BDS6_PROM4</name>
<dbReference type="PANTHER" id="PTHR45745">
    <property type="entry name" value="PHOSPHOMANNOMUTASE 45A"/>
    <property type="match status" value="1"/>
</dbReference>
<dbReference type="HOGENOM" id="CLU_016950_7_1_3"/>
<keyword evidence="11" id="KW-0808">Transferase</keyword>
<dbReference type="SUPFAM" id="SSF53738">
    <property type="entry name" value="Phosphoglucomutase, first 3 domains"/>
    <property type="match status" value="3"/>
</dbReference>
<evidence type="ECO:0000256" key="1">
    <source>
        <dbReference type="ARBA" id="ARBA00001946"/>
    </source>
</evidence>
<dbReference type="EC" id="5.4.2.2" evidence="11"/>
<reference evidence="11 12" key="1">
    <citation type="journal article" date="2007" name="PLoS Genet.">
        <title>Patterns and implications of gene gain and loss in the evolution of Prochlorococcus.</title>
        <authorList>
            <person name="Kettler G.C."/>
            <person name="Martiny A.C."/>
            <person name="Huang K."/>
            <person name="Zucker J."/>
            <person name="Coleman M.L."/>
            <person name="Rodrigue S."/>
            <person name="Chen F."/>
            <person name="Lapidus A."/>
            <person name="Ferriera S."/>
            <person name="Johnson J."/>
            <person name="Steglich C."/>
            <person name="Church G.M."/>
            <person name="Richardson P."/>
            <person name="Chisholm S.W."/>
        </authorList>
    </citation>
    <scope>NUCLEOTIDE SEQUENCE [LARGE SCALE GENOMIC DNA]</scope>
    <source>
        <strain evidence="12">MIT 9211</strain>
    </source>
</reference>
<dbReference type="GO" id="GO:0004615">
    <property type="term" value="F:phosphomannomutase activity"/>
    <property type="evidence" value="ECO:0007669"/>
    <property type="project" value="UniProtKB-EC"/>
</dbReference>
<keyword evidence="6 11" id="KW-0413">Isomerase</keyword>
<dbReference type="GO" id="GO:0000287">
    <property type="term" value="F:magnesium ion binding"/>
    <property type="evidence" value="ECO:0007669"/>
    <property type="project" value="InterPro"/>
</dbReference>
<dbReference type="InterPro" id="IPR005841">
    <property type="entry name" value="Alpha-D-phosphohexomutase_SF"/>
</dbReference>
<dbReference type="Pfam" id="PF02878">
    <property type="entry name" value="PGM_PMM_I"/>
    <property type="match status" value="1"/>
</dbReference>
<dbReference type="GO" id="GO:0008973">
    <property type="term" value="F:phosphopentomutase activity"/>
    <property type="evidence" value="ECO:0007669"/>
    <property type="project" value="TreeGrafter"/>
</dbReference>
<dbReference type="Gene3D" id="3.30.310.50">
    <property type="entry name" value="Alpha-D-phosphohexomutase, C-terminal domain"/>
    <property type="match status" value="1"/>
</dbReference>
<dbReference type="Gene3D" id="3.40.120.10">
    <property type="entry name" value="Alpha-D-Glucose-1,6-Bisphosphate, subunit A, domain 3"/>
    <property type="match status" value="3"/>
</dbReference>
<dbReference type="InterPro" id="IPR005844">
    <property type="entry name" value="A-D-PHexomutase_a/b/a-I"/>
</dbReference>
<feature type="domain" description="Alpha-D-phosphohexomutase alpha/beta/alpha" evidence="10">
    <location>
        <begin position="285"/>
        <end position="386"/>
    </location>
</feature>
<dbReference type="PANTHER" id="PTHR45745:SF1">
    <property type="entry name" value="PHOSPHOGLUCOMUTASE 2B-RELATED"/>
    <property type="match status" value="1"/>
</dbReference>
<evidence type="ECO:0000256" key="7">
    <source>
        <dbReference type="RuleBase" id="RU004326"/>
    </source>
</evidence>
<dbReference type="SUPFAM" id="SSF55957">
    <property type="entry name" value="Phosphoglucomutase, C-terminal domain"/>
    <property type="match status" value="1"/>
</dbReference>
<dbReference type="InterPro" id="IPR016066">
    <property type="entry name" value="A-D-PHexomutase_CS"/>
</dbReference>
<protein>
    <submittedName>
        <fullName evidence="11">Phosphotransferase superclass</fullName>
        <ecNumber evidence="11">5.4.2.2</ecNumber>
        <ecNumber evidence="11">5.4.2.8</ecNumber>
    </submittedName>
</protein>
<keyword evidence="4 7" id="KW-0479">Metal-binding</keyword>
<feature type="domain" description="Alpha-D-phosphohexomutase alpha/beta/alpha" evidence="9">
    <location>
        <begin position="166"/>
        <end position="275"/>
    </location>
</feature>
<dbReference type="PRINTS" id="PR00509">
    <property type="entry name" value="PGMPMM"/>
</dbReference>
<dbReference type="OrthoDB" id="9806956at2"/>
<dbReference type="PROSITE" id="PS00710">
    <property type="entry name" value="PGM_PMM"/>
    <property type="match status" value="1"/>
</dbReference>
<dbReference type="CDD" id="cd05800">
    <property type="entry name" value="PGM_like2"/>
    <property type="match status" value="1"/>
</dbReference>
<dbReference type="GO" id="GO:0016740">
    <property type="term" value="F:transferase activity"/>
    <property type="evidence" value="ECO:0007669"/>
    <property type="project" value="UniProtKB-KW"/>
</dbReference>
<feature type="domain" description="Alpha-D-phosphohexomutase alpha/beta/alpha" evidence="8">
    <location>
        <begin position="14"/>
        <end position="145"/>
    </location>
</feature>
<evidence type="ECO:0000259" key="9">
    <source>
        <dbReference type="Pfam" id="PF02879"/>
    </source>
</evidence>
<dbReference type="Pfam" id="PF02879">
    <property type="entry name" value="PGM_PMM_II"/>
    <property type="match status" value="1"/>
</dbReference>
<dbReference type="RefSeq" id="WP_012194861.1">
    <property type="nucleotide sequence ID" value="NC_009976.1"/>
</dbReference>
<dbReference type="GO" id="GO:0004614">
    <property type="term" value="F:phosphoglucomutase activity"/>
    <property type="evidence" value="ECO:0007669"/>
    <property type="project" value="UniProtKB-EC"/>
</dbReference>
<dbReference type="EC" id="5.4.2.8" evidence="11"/>
<organism evidence="11 12">
    <name type="scientific">Prochlorococcus marinus (strain MIT 9211)</name>
    <dbReference type="NCBI Taxonomy" id="93059"/>
    <lineage>
        <taxon>Bacteria</taxon>
        <taxon>Bacillati</taxon>
        <taxon>Cyanobacteriota</taxon>
        <taxon>Cyanophyceae</taxon>
        <taxon>Synechococcales</taxon>
        <taxon>Prochlorococcaceae</taxon>
        <taxon>Prochlorococcus</taxon>
    </lineage>
</organism>
<dbReference type="eggNOG" id="COG1109">
    <property type="taxonomic scope" value="Bacteria"/>
</dbReference>
<dbReference type="InterPro" id="IPR036900">
    <property type="entry name" value="A-D-PHexomutase_C_sf"/>
</dbReference>